<dbReference type="PANTHER" id="PTHR21064">
    <property type="entry name" value="AMINOGLYCOSIDE PHOSPHOTRANSFERASE DOMAIN-CONTAINING PROTEIN-RELATED"/>
    <property type="match status" value="1"/>
</dbReference>
<name>A0A852RJ11_9ACTN</name>
<dbReference type="SUPFAM" id="SSF56112">
    <property type="entry name" value="Protein kinase-like (PK-like)"/>
    <property type="match status" value="1"/>
</dbReference>
<evidence type="ECO:0000313" key="3">
    <source>
        <dbReference type="EMBL" id="NYD31095.1"/>
    </source>
</evidence>
<comment type="similarity">
    <text evidence="1">Belongs to the pseudomonas-type ThrB family.</text>
</comment>
<dbReference type="RefSeq" id="WP_218865744.1">
    <property type="nucleotide sequence ID" value="NZ_BAABEF010000001.1"/>
</dbReference>
<dbReference type="PANTHER" id="PTHR21064:SF6">
    <property type="entry name" value="AMINOGLYCOSIDE PHOSPHOTRANSFERASE DOMAIN-CONTAINING PROTEIN"/>
    <property type="match status" value="1"/>
</dbReference>
<evidence type="ECO:0000259" key="2">
    <source>
        <dbReference type="Pfam" id="PF01636"/>
    </source>
</evidence>
<evidence type="ECO:0000256" key="1">
    <source>
        <dbReference type="ARBA" id="ARBA00038240"/>
    </source>
</evidence>
<dbReference type="GO" id="GO:0004413">
    <property type="term" value="F:homoserine kinase activity"/>
    <property type="evidence" value="ECO:0007669"/>
    <property type="project" value="TreeGrafter"/>
</dbReference>
<keyword evidence="4" id="KW-1185">Reference proteome</keyword>
<dbReference type="InterPro" id="IPR050249">
    <property type="entry name" value="Pseudomonas-type_ThrB"/>
</dbReference>
<accession>A0A852RJ11</accession>
<proteinExistence type="inferred from homology"/>
<dbReference type="Proteomes" id="UP000582231">
    <property type="component" value="Unassembled WGS sequence"/>
</dbReference>
<dbReference type="GO" id="GO:0009088">
    <property type="term" value="P:threonine biosynthetic process"/>
    <property type="evidence" value="ECO:0007669"/>
    <property type="project" value="TreeGrafter"/>
</dbReference>
<reference evidence="3 4" key="1">
    <citation type="submission" date="2020-07" db="EMBL/GenBank/DDBJ databases">
        <title>Sequencing the genomes of 1000 actinobacteria strains.</title>
        <authorList>
            <person name="Klenk H.-P."/>
        </authorList>
    </citation>
    <scope>NUCLEOTIDE SEQUENCE [LARGE SCALE GENOMIC DNA]</scope>
    <source>
        <strain evidence="3 4">DSM 19082</strain>
    </source>
</reference>
<dbReference type="AlphaFoldDB" id="A0A852RJ11"/>
<dbReference type="InterPro" id="IPR011009">
    <property type="entry name" value="Kinase-like_dom_sf"/>
</dbReference>
<gene>
    <name evidence="3" type="ORF">BJ958_002641</name>
</gene>
<comment type="caution">
    <text evidence="3">The sequence shown here is derived from an EMBL/GenBank/DDBJ whole genome shotgun (WGS) entry which is preliminary data.</text>
</comment>
<dbReference type="Pfam" id="PF01636">
    <property type="entry name" value="APH"/>
    <property type="match status" value="1"/>
</dbReference>
<feature type="domain" description="Aminoglycoside phosphotransferase" evidence="2">
    <location>
        <begin position="40"/>
        <end position="283"/>
    </location>
</feature>
<dbReference type="InterPro" id="IPR002575">
    <property type="entry name" value="Aminoglycoside_PTrfase"/>
</dbReference>
<dbReference type="Gene3D" id="3.90.1200.10">
    <property type="match status" value="1"/>
</dbReference>
<sequence>MSFYTLPDREQAAALARLADVAGASWAGGLHRLELVKYRENAVFSAELATGRRVAVRVHRHAYHSPAAVISELEWMRSLHDVDGFTVPPVVSAADGSLVVEAAHPGVPEPRQVTVLGWLSGRPAGTSEAGVDLAEGDAVRLFADAGRLAARLHRHTATWVLPQGFTRPAWDADALVGEHPRWGRFWEYGALTDAERDLLVRARDRARADLLALGRHDGYGLIHADLVPENILVDGGELQLIDFDDAGHGWYLFELATALYFHLDQSCFDALRAALLSGYRSERDLAADDERLLPLFLYLRGTTYLGWVQSRPETGTAKEFGPALRALACRAAEDYLTAASPVPTPRRQPSP</sequence>
<protein>
    <submittedName>
        <fullName evidence="3">Ser/Thr protein kinase RdoA (MazF antagonist)</fullName>
    </submittedName>
</protein>
<keyword evidence="3" id="KW-0808">Transferase</keyword>
<organism evidence="3 4">
    <name type="scientific">Nocardioides kongjuensis</name>
    <dbReference type="NCBI Taxonomy" id="349522"/>
    <lineage>
        <taxon>Bacteria</taxon>
        <taxon>Bacillati</taxon>
        <taxon>Actinomycetota</taxon>
        <taxon>Actinomycetes</taxon>
        <taxon>Propionibacteriales</taxon>
        <taxon>Nocardioidaceae</taxon>
        <taxon>Nocardioides</taxon>
    </lineage>
</organism>
<evidence type="ECO:0000313" key="4">
    <source>
        <dbReference type="Proteomes" id="UP000582231"/>
    </source>
</evidence>
<keyword evidence="3" id="KW-0418">Kinase</keyword>
<dbReference type="EMBL" id="JACCBF010000001">
    <property type="protein sequence ID" value="NYD31095.1"/>
    <property type="molecule type" value="Genomic_DNA"/>
</dbReference>